<feature type="compositionally biased region" description="Acidic residues" evidence="4">
    <location>
        <begin position="512"/>
        <end position="536"/>
    </location>
</feature>
<protein>
    <submittedName>
        <fullName evidence="5">WD40 repeat-like protein</fullName>
    </submittedName>
</protein>
<dbReference type="Gene3D" id="2.130.10.10">
    <property type="entry name" value="YVTN repeat-like/Quinoprotein amine dehydrogenase"/>
    <property type="match status" value="2"/>
</dbReference>
<evidence type="ECO:0000256" key="3">
    <source>
        <dbReference type="PROSITE-ProRule" id="PRU00221"/>
    </source>
</evidence>
<organism evidence="5 6">
    <name type="scientific">Mycena belliarum</name>
    <dbReference type="NCBI Taxonomy" id="1033014"/>
    <lineage>
        <taxon>Eukaryota</taxon>
        <taxon>Fungi</taxon>
        <taxon>Dikarya</taxon>
        <taxon>Basidiomycota</taxon>
        <taxon>Agaricomycotina</taxon>
        <taxon>Agaricomycetes</taxon>
        <taxon>Agaricomycetidae</taxon>
        <taxon>Agaricales</taxon>
        <taxon>Marasmiineae</taxon>
        <taxon>Mycenaceae</taxon>
        <taxon>Mycena</taxon>
    </lineage>
</organism>
<keyword evidence="6" id="KW-1185">Reference proteome</keyword>
<evidence type="ECO:0000256" key="4">
    <source>
        <dbReference type="SAM" id="MobiDB-lite"/>
    </source>
</evidence>
<dbReference type="SUPFAM" id="SSF50978">
    <property type="entry name" value="WD40 repeat-like"/>
    <property type="match status" value="1"/>
</dbReference>
<dbReference type="PROSITE" id="PS50294">
    <property type="entry name" value="WD_REPEATS_REGION"/>
    <property type="match status" value="1"/>
</dbReference>
<dbReference type="PANTHER" id="PTHR15574">
    <property type="entry name" value="WD REPEAT DOMAIN-CONTAINING FAMILY"/>
    <property type="match status" value="1"/>
</dbReference>
<feature type="region of interest" description="Disordered" evidence="4">
    <location>
        <begin position="507"/>
        <end position="536"/>
    </location>
</feature>
<dbReference type="PANTHER" id="PTHR15574:SF40">
    <property type="entry name" value="WD AND TETRATRICOPEPTIDE REPEATS PROTEIN 1"/>
    <property type="match status" value="1"/>
</dbReference>
<dbReference type="Pfam" id="PF00400">
    <property type="entry name" value="WD40"/>
    <property type="match status" value="2"/>
</dbReference>
<reference evidence="5" key="1">
    <citation type="submission" date="2023-03" db="EMBL/GenBank/DDBJ databases">
        <title>Massive genome expansion in bonnet fungi (Mycena s.s.) driven by repeated elements and novel gene families across ecological guilds.</title>
        <authorList>
            <consortium name="Lawrence Berkeley National Laboratory"/>
            <person name="Harder C.B."/>
            <person name="Miyauchi S."/>
            <person name="Viragh M."/>
            <person name="Kuo A."/>
            <person name="Thoen E."/>
            <person name="Andreopoulos B."/>
            <person name="Lu D."/>
            <person name="Skrede I."/>
            <person name="Drula E."/>
            <person name="Henrissat B."/>
            <person name="Morin E."/>
            <person name="Kohler A."/>
            <person name="Barry K."/>
            <person name="LaButti K."/>
            <person name="Morin E."/>
            <person name="Salamov A."/>
            <person name="Lipzen A."/>
            <person name="Mereny Z."/>
            <person name="Hegedus B."/>
            <person name="Baldrian P."/>
            <person name="Stursova M."/>
            <person name="Weitz H."/>
            <person name="Taylor A."/>
            <person name="Grigoriev I.V."/>
            <person name="Nagy L.G."/>
            <person name="Martin F."/>
            <person name="Kauserud H."/>
        </authorList>
    </citation>
    <scope>NUCLEOTIDE SEQUENCE</scope>
    <source>
        <strain evidence="5">CBHHK173m</strain>
    </source>
</reference>
<name>A0AAD6XH29_9AGAR</name>
<feature type="repeat" description="WD" evidence="3">
    <location>
        <begin position="52"/>
        <end position="94"/>
    </location>
</feature>
<sequence length="536" mass="58711">MNSNLDEAPNRRRSPFCPNHCAHAHSARHLQSHRRQAVESLLELGFPYSRKLSAHTSCVNALAFSSIDGRFLASGGDDLNIHMWDLHEEEVKTPCISFRGPRRNIFVLSFSANDRYLFSGGTDDLVLKFDASTQLERPLNPQPPGSPNWIFRQHKGSIRAIAPHSVQDEIFLSGSEDGRIFRHDGRAAPNARIRAQDTIQLMSEVTGVEFHPVMEHIFATSEAGGRVCLRDLRMAFGPLVQRTGEGIVHSYHTKLSRRRTPSLSNPETLGISFNRQGTQLAVTMLHYFPTIYNLMDSDPVAVCSAPNLPDGSPVPRGESTYENSCSTMKQGSFGGPGLDVDTLYAAGSDDFRAYIWSLPPPAALAAQRTFISYEDWDAGAHSGIVERTTGPRCVPAQLQTPCGRLGGHASVVNTALIHPQMLLVASAGIEAGIVLHGAVDSLLGGMEPTSPHTRKVGELLIEAPGDEDETIQIFDLYACLVRFSLLCLQTPSRLLRDEAGADVFELRQWSESDSDDSSDSDGESDSDDDAEMVVDF</sequence>
<keyword evidence="1 3" id="KW-0853">WD repeat</keyword>
<dbReference type="GO" id="GO:0005737">
    <property type="term" value="C:cytoplasm"/>
    <property type="evidence" value="ECO:0007669"/>
    <property type="project" value="TreeGrafter"/>
</dbReference>
<keyword evidence="2" id="KW-0677">Repeat</keyword>
<dbReference type="InterPro" id="IPR015943">
    <property type="entry name" value="WD40/YVTN_repeat-like_dom_sf"/>
</dbReference>
<dbReference type="GO" id="GO:0045717">
    <property type="term" value="P:negative regulation of fatty acid biosynthetic process"/>
    <property type="evidence" value="ECO:0007669"/>
    <property type="project" value="TreeGrafter"/>
</dbReference>
<dbReference type="EMBL" id="JARJCN010000065">
    <property type="protein sequence ID" value="KAJ7078558.1"/>
    <property type="molecule type" value="Genomic_DNA"/>
</dbReference>
<dbReference type="AlphaFoldDB" id="A0AAD6XH29"/>
<accession>A0AAD6XH29</accession>
<dbReference type="GO" id="GO:0080008">
    <property type="term" value="C:Cul4-RING E3 ubiquitin ligase complex"/>
    <property type="evidence" value="ECO:0007669"/>
    <property type="project" value="TreeGrafter"/>
</dbReference>
<evidence type="ECO:0000256" key="1">
    <source>
        <dbReference type="ARBA" id="ARBA00022574"/>
    </source>
</evidence>
<evidence type="ECO:0000313" key="6">
    <source>
        <dbReference type="Proteomes" id="UP001222325"/>
    </source>
</evidence>
<dbReference type="PROSITE" id="PS00678">
    <property type="entry name" value="WD_REPEATS_1"/>
    <property type="match status" value="1"/>
</dbReference>
<gene>
    <name evidence="5" type="ORF">B0H15DRAFT_1001029</name>
</gene>
<dbReference type="PROSITE" id="PS50082">
    <property type="entry name" value="WD_REPEATS_2"/>
    <property type="match status" value="1"/>
</dbReference>
<dbReference type="InterPro" id="IPR001680">
    <property type="entry name" value="WD40_rpt"/>
</dbReference>
<dbReference type="InterPro" id="IPR036322">
    <property type="entry name" value="WD40_repeat_dom_sf"/>
</dbReference>
<comment type="caution">
    <text evidence="5">The sequence shown here is derived from an EMBL/GenBank/DDBJ whole genome shotgun (WGS) entry which is preliminary data.</text>
</comment>
<dbReference type="Proteomes" id="UP001222325">
    <property type="component" value="Unassembled WGS sequence"/>
</dbReference>
<proteinExistence type="predicted"/>
<dbReference type="InterPro" id="IPR045151">
    <property type="entry name" value="DCAF8"/>
</dbReference>
<dbReference type="InterPro" id="IPR019775">
    <property type="entry name" value="WD40_repeat_CS"/>
</dbReference>
<dbReference type="SMART" id="SM00320">
    <property type="entry name" value="WD40"/>
    <property type="match status" value="6"/>
</dbReference>
<evidence type="ECO:0000313" key="5">
    <source>
        <dbReference type="EMBL" id="KAJ7078558.1"/>
    </source>
</evidence>
<evidence type="ECO:0000256" key="2">
    <source>
        <dbReference type="ARBA" id="ARBA00022737"/>
    </source>
</evidence>